<dbReference type="PANTHER" id="PTHR21666">
    <property type="entry name" value="PEPTIDASE-RELATED"/>
    <property type="match status" value="1"/>
</dbReference>
<dbReference type="SUPFAM" id="SSF51261">
    <property type="entry name" value="Duplicated hybrid motif"/>
    <property type="match status" value="1"/>
</dbReference>
<dbReference type="Pfam" id="PF01551">
    <property type="entry name" value="Peptidase_M23"/>
    <property type="match status" value="1"/>
</dbReference>
<name>A0A286GQC3_9ACTN</name>
<dbReference type="InterPro" id="IPR016047">
    <property type="entry name" value="M23ase_b-sheet_dom"/>
</dbReference>
<evidence type="ECO:0000313" key="2">
    <source>
        <dbReference type="EMBL" id="SOD97723.1"/>
    </source>
</evidence>
<dbReference type="OrthoDB" id="9809488at2"/>
<keyword evidence="3" id="KW-1185">Reference proteome</keyword>
<dbReference type="RefSeq" id="WP_097183375.1">
    <property type="nucleotide sequence ID" value="NZ_OCNK01000002.1"/>
</dbReference>
<dbReference type="EMBL" id="OCNK01000002">
    <property type="protein sequence ID" value="SOD97723.1"/>
    <property type="molecule type" value="Genomic_DNA"/>
</dbReference>
<organism evidence="2 3">
    <name type="scientific">Blastococcus haudaquaticus</name>
    <dbReference type="NCBI Taxonomy" id="1938745"/>
    <lineage>
        <taxon>Bacteria</taxon>
        <taxon>Bacillati</taxon>
        <taxon>Actinomycetota</taxon>
        <taxon>Actinomycetes</taxon>
        <taxon>Geodermatophilales</taxon>
        <taxon>Geodermatophilaceae</taxon>
        <taxon>Blastococcus</taxon>
    </lineage>
</organism>
<dbReference type="InterPro" id="IPR011055">
    <property type="entry name" value="Dup_hybrid_motif"/>
</dbReference>
<dbReference type="Proteomes" id="UP000219482">
    <property type="component" value="Unassembled WGS sequence"/>
</dbReference>
<reference evidence="3" key="1">
    <citation type="submission" date="2017-09" db="EMBL/GenBank/DDBJ databases">
        <authorList>
            <person name="Varghese N."/>
            <person name="Submissions S."/>
        </authorList>
    </citation>
    <scope>NUCLEOTIDE SEQUENCE [LARGE SCALE GENOMIC DNA]</scope>
    <source>
        <strain evidence="3">DSM 44270</strain>
    </source>
</reference>
<accession>A0A286GQC3</accession>
<dbReference type="InterPro" id="IPR050570">
    <property type="entry name" value="Cell_wall_metabolism_enzyme"/>
</dbReference>
<proteinExistence type="predicted"/>
<evidence type="ECO:0000313" key="3">
    <source>
        <dbReference type="Proteomes" id="UP000219482"/>
    </source>
</evidence>
<dbReference type="AlphaFoldDB" id="A0A286GQC3"/>
<dbReference type="PANTHER" id="PTHR21666:SF270">
    <property type="entry name" value="MUREIN HYDROLASE ACTIVATOR ENVC"/>
    <property type="match status" value="1"/>
</dbReference>
<evidence type="ECO:0000259" key="1">
    <source>
        <dbReference type="Pfam" id="PF01551"/>
    </source>
</evidence>
<dbReference type="CDD" id="cd12797">
    <property type="entry name" value="M23_peptidase"/>
    <property type="match status" value="1"/>
</dbReference>
<gene>
    <name evidence="2" type="ORF">SAMN06272739_1595</name>
</gene>
<feature type="domain" description="M23ase beta-sheet core" evidence="1">
    <location>
        <begin position="120"/>
        <end position="185"/>
    </location>
</feature>
<sequence length="223" mass="23936">MGTTDPVALALPFRGTWIAQNSPARRVPSHGTDLFATTYAMDFVAVRGRRTATTRDWRTVLSTEPVDRFLAFGQPILAPAAGRVVSVHEGEPDHEARRSQPALIPYALTQAARVRGGAGAIAGNHVVLECADGGYVLLAHLRAGSLQVTPGQVVEAGQELGSCGNSGNSTQPHVHVQVMDRADAVKATALPMTFRDYRVWPRRGEPFVVDEGVPREAEVVEPI</sequence>
<dbReference type="Gene3D" id="2.70.70.10">
    <property type="entry name" value="Glucose Permease (Domain IIA)"/>
    <property type="match status" value="1"/>
</dbReference>
<protein>
    <submittedName>
        <fullName evidence="2">Peptidase family M23</fullName>
    </submittedName>
</protein>
<dbReference type="GO" id="GO:0004222">
    <property type="term" value="F:metalloendopeptidase activity"/>
    <property type="evidence" value="ECO:0007669"/>
    <property type="project" value="TreeGrafter"/>
</dbReference>